<dbReference type="AlphaFoldDB" id="A0AAD7UMB3"/>
<feature type="domain" description="Phosphatidic acid phosphatase type 2/haloperoxidase" evidence="2">
    <location>
        <begin position="122"/>
        <end position="232"/>
    </location>
</feature>
<feature type="transmembrane region" description="Helical" evidence="1">
    <location>
        <begin position="163"/>
        <end position="182"/>
    </location>
</feature>
<dbReference type="PANTHER" id="PTHR14969">
    <property type="entry name" value="SPHINGOSINE-1-PHOSPHATE PHOSPHOHYDROLASE"/>
    <property type="match status" value="1"/>
</dbReference>
<comment type="caution">
    <text evidence="3">The sequence shown here is derived from an EMBL/GenBank/DDBJ whole genome shotgun (WGS) entry which is preliminary data.</text>
</comment>
<dbReference type="InterPro" id="IPR036938">
    <property type="entry name" value="PAP2/HPO_sf"/>
</dbReference>
<name>A0AAD7UMB3_9STRA</name>
<gene>
    <name evidence="3" type="ORF">CTAYLR_003712</name>
</gene>
<organism evidence="3 4">
    <name type="scientific">Chrysophaeum taylorii</name>
    <dbReference type="NCBI Taxonomy" id="2483200"/>
    <lineage>
        <taxon>Eukaryota</taxon>
        <taxon>Sar</taxon>
        <taxon>Stramenopiles</taxon>
        <taxon>Ochrophyta</taxon>
        <taxon>Pelagophyceae</taxon>
        <taxon>Pelagomonadales</taxon>
        <taxon>Pelagomonadaceae</taxon>
        <taxon>Chrysophaeum</taxon>
    </lineage>
</organism>
<keyword evidence="1" id="KW-0812">Transmembrane</keyword>
<feature type="transmembrane region" description="Helical" evidence="1">
    <location>
        <begin position="217"/>
        <end position="235"/>
    </location>
</feature>
<evidence type="ECO:0000313" key="4">
    <source>
        <dbReference type="Proteomes" id="UP001230188"/>
    </source>
</evidence>
<dbReference type="GO" id="GO:0042392">
    <property type="term" value="F:sphingosine-1-phosphate phosphatase activity"/>
    <property type="evidence" value="ECO:0007669"/>
    <property type="project" value="TreeGrafter"/>
</dbReference>
<protein>
    <recommendedName>
        <fullName evidence="2">Phosphatidic acid phosphatase type 2/haloperoxidase domain-containing protein</fullName>
    </recommendedName>
</protein>
<evidence type="ECO:0000313" key="3">
    <source>
        <dbReference type="EMBL" id="KAJ8612541.1"/>
    </source>
</evidence>
<keyword evidence="1" id="KW-0472">Membrane</keyword>
<dbReference type="SUPFAM" id="SSF48317">
    <property type="entry name" value="Acid phosphatase/Vanadium-dependent haloperoxidase"/>
    <property type="match status" value="1"/>
</dbReference>
<dbReference type="Pfam" id="PF01569">
    <property type="entry name" value="PAP2"/>
    <property type="match status" value="1"/>
</dbReference>
<dbReference type="PANTHER" id="PTHR14969:SF13">
    <property type="entry name" value="AT30094P"/>
    <property type="match status" value="1"/>
</dbReference>
<feature type="transmembrane region" description="Helical" evidence="1">
    <location>
        <begin position="188"/>
        <end position="205"/>
    </location>
</feature>
<evidence type="ECO:0000259" key="2">
    <source>
        <dbReference type="SMART" id="SM00014"/>
    </source>
</evidence>
<evidence type="ECO:0000256" key="1">
    <source>
        <dbReference type="SAM" id="Phobius"/>
    </source>
</evidence>
<reference evidence="3" key="1">
    <citation type="submission" date="2023-01" db="EMBL/GenBank/DDBJ databases">
        <title>Metagenome sequencing of chrysophaentin producing Chrysophaeum taylorii.</title>
        <authorList>
            <person name="Davison J."/>
            <person name="Bewley C."/>
        </authorList>
    </citation>
    <scope>NUCLEOTIDE SEQUENCE</scope>
    <source>
        <strain evidence="3">NIES-1699</strain>
    </source>
</reference>
<proteinExistence type="predicted"/>
<keyword evidence="1" id="KW-1133">Transmembrane helix</keyword>
<dbReference type="SMART" id="SM00014">
    <property type="entry name" value="acidPPc"/>
    <property type="match status" value="1"/>
</dbReference>
<accession>A0AAD7UMB3</accession>
<feature type="transmembrane region" description="Helical" evidence="1">
    <location>
        <begin position="121"/>
        <end position="142"/>
    </location>
</feature>
<dbReference type="Proteomes" id="UP001230188">
    <property type="component" value="Unassembled WGS sequence"/>
</dbReference>
<dbReference type="Gene3D" id="1.20.144.10">
    <property type="entry name" value="Phosphatidic acid phosphatase type 2/haloperoxidase"/>
    <property type="match status" value="1"/>
</dbReference>
<dbReference type="InterPro" id="IPR000326">
    <property type="entry name" value="PAP2/HPO"/>
</dbReference>
<dbReference type="EMBL" id="JAQMWT010000047">
    <property type="protein sequence ID" value="KAJ8612541.1"/>
    <property type="molecule type" value="Genomic_DNA"/>
</dbReference>
<sequence>MLFLVVAGVAALSEPPNKKTSLRAQVATATPLEQQQQNAAPAVTRAVALTTAAGFAAIAADVFVTKRVMPGIDQAGRAAAAAADARYDSLAGNALSNVAPCLAAATATACAETRKNDRRRALAVAGSWLALNPVVLAFKSAFHRERPDPLHHRDKFSFPSGHTTNAAFFSASLFAILLPSLANRNTPPITPLFLCALCTSAVAVGRVLTDAHFVSDTLAGASLGIFAASLAALLASDPSDAVDA</sequence>
<keyword evidence="4" id="KW-1185">Reference proteome</keyword>